<sequence length="28" mass="3740">MFQEEKKHYFEHYFNYYLNTILTLYLKY</sequence>
<dbReference type="EMBL" id="GBXM01057333">
    <property type="protein sequence ID" value="JAH51244.1"/>
    <property type="molecule type" value="Transcribed_RNA"/>
</dbReference>
<dbReference type="AlphaFoldDB" id="A0A0E9TC38"/>
<reference evidence="1" key="1">
    <citation type="submission" date="2014-11" db="EMBL/GenBank/DDBJ databases">
        <authorList>
            <person name="Amaro Gonzalez C."/>
        </authorList>
    </citation>
    <scope>NUCLEOTIDE SEQUENCE</scope>
</reference>
<evidence type="ECO:0000313" key="1">
    <source>
        <dbReference type="EMBL" id="JAH51244.1"/>
    </source>
</evidence>
<organism evidence="1">
    <name type="scientific">Anguilla anguilla</name>
    <name type="common">European freshwater eel</name>
    <name type="synonym">Muraena anguilla</name>
    <dbReference type="NCBI Taxonomy" id="7936"/>
    <lineage>
        <taxon>Eukaryota</taxon>
        <taxon>Metazoa</taxon>
        <taxon>Chordata</taxon>
        <taxon>Craniata</taxon>
        <taxon>Vertebrata</taxon>
        <taxon>Euteleostomi</taxon>
        <taxon>Actinopterygii</taxon>
        <taxon>Neopterygii</taxon>
        <taxon>Teleostei</taxon>
        <taxon>Anguilliformes</taxon>
        <taxon>Anguillidae</taxon>
        <taxon>Anguilla</taxon>
    </lineage>
</organism>
<protein>
    <submittedName>
        <fullName evidence="1">Uncharacterized protein</fullName>
    </submittedName>
</protein>
<accession>A0A0E9TC38</accession>
<reference evidence="1" key="2">
    <citation type="journal article" date="2015" name="Fish Shellfish Immunol.">
        <title>Early steps in the European eel (Anguilla anguilla)-Vibrio vulnificus interaction in the gills: Role of the RtxA13 toxin.</title>
        <authorList>
            <person name="Callol A."/>
            <person name="Pajuelo D."/>
            <person name="Ebbesson L."/>
            <person name="Teles M."/>
            <person name="MacKenzie S."/>
            <person name="Amaro C."/>
        </authorList>
    </citation>
    <scope>NUCLEOTIDE SEQUENCE</scope>
</reference>
<name>A0A0E9TC38_ANGAN</name>
<proteinExistence type="predicted"/>